<keyword evidence="9" id="KW-1185">Reference proteome</keyword>
<evidence type="ECO:0000256" key="4">
    <source>
        <dbReference type="ARBA" id="ARBA00022691"/>
    </source>
</evidence>
<dbReference type="GO" id="GO:0008171">
    <property type="term" value="F:O-methyltransferase activity"/>
    <property type="evidence" value="ECO:0007669"/>
    <property type="project" value="UniProtKB-UniRule"/>
</dbReference>
<dbReference type="PANTHER" id="PTHR12315:SF0">
    <property type="entry name" value="7SK SNRNA METHYLPHOSPHATE CAPPING ENZYME"/>
    <property type="match status" value="1"/>
</dbReference>
<gene>
    <name evidence="8" type="ORF">SI7747_06007394</name>
</gene>
<dbReference type="Proteomes" id="UP001189122">
    <property type="component" value="Unassembled WGS sequence"/>
</dbReference>
<dbReference type="SUPFAM" id="SSF53335">
    <property type="entry name" value="S-adenosyl-L-methionine-dependent methyltransferases"/>
    <property type="match status" value="1"/>
</dbReference>
<organism evidence="8">
    <name type="scientific">Spirodela intermedia</name>
    <name type="common">Intermediate duckweed</name>
    <dbReference type="NCBI Taxonomy" id="51605"/>
    <lineage>
        <taxon>Eukaryota</taxon>
        <taxon>Viridiplantae</taxon>
        <taxon>Streptophyta</taxon>
        <taxon>Embryophyta</taxon>
        <taxon>Tracheophyta</taxon>
        <taxon>Spermatophyta</taxon>
        <taxon>Magnoliopsida</taxon>
        <taxon>Liliopsida</taxon>
        <taxon>Araceae</taxon>
        <taxon>Lemnoideae</taxon>
        <taxon>Spirodela</taxon>
    </lineage>
</organism>
<reference evidence="8 9" key="1">
    <citation type="submission" date="2019-12" db="EMBL/GenBank/DDBJ databases">
        <authorList>
            <person name="Scholz U."/>
            <person name="Mascher M."/>
            <person name="Fiebig A."/>
        </authorList>
    </citation>
    <scope>NUCLEOTIDE SEQUENCE</scope>
</reference>
<proteinExistence type="inferred from homology"/>
<evidence type="ECO:0000256" key="5">
    <source>
        <dbReference type="PROSITE-ProRule" id="PRU00848"/>
    </source>
</evidence>
<dbReference type="InterPro" id="IPR039772">
    <property type="entry name" value="Bin3-like"/>
</dbReference>
<keyword evidence="3 6" id="KW-0808">Transferase</keyword>
<dbReference type="EC" id="2.1.1.-" evidence="6"/>
<dbReference type="Gene3D" id="3.40.50.150">
    <property type="entry name" value="Vaccinia Virus protein VP39"/>
    <property type="match status" value="1"/>
</dbReference>
<sequence length="280" mass="32093">MTEKGEKNSEKRKKRKESFVYGNYRCYYSYRIDRKLSEDPRLALMKKEWFEGKDCLDIGCNQGLITINIANKFCCRKILGIDIDPGLIEAARWNLRRIARAKSPGGRLMETSKPLISNGDRALDHHISQSTGEDEVRSSQEALHPIEGTLLERVSFRAENIIETTQASREMYDTILCLSVTKWIHLNWGDEGLISLFVKIWRLLRPGGILLLEPQPWSSYKSNKRVSEVATLNYSRIAFTPDVFQEILLDKIGFRSMEDISGSLAGTVTGFNRPIFVLRK</sequence>
<evidence type="ECO:0000313" key="9">
    <source>
        <dbReference type="Proteomes" id="UP001189122"/>
    </source>
</evidence>
<evidence type="ECO:0000256" key="3">
    <source>
        <dbReference type="ARBA" id="ARBA00022679"/>
    </source>
</evidence>
<dbReference type="GO" id="GO:0017069">
    <property type="term" value="F:snRNA binding"/>
    <property type="evidence" value="ECO:0007669"/>
    <property type="project" value="TreeGrafter"/>
</dbReference>
<comment type="similarity">
    <text evidence="1 6">Belongs to the methyltransferase superfamily.</text>
</comment>
<dbReference type="PROSITE" id="PS51515">
    <property type="entry name" value="BIN3_SAM"/>
    <property type="match status" value="1"/>
</dbReference>
<dbReference type="EMBL" id="CACRZD030000006">
    <property type="protein sequence ID" value="CAA6660995.1"/>
    <property type="molecule type" value="Genomic_DNA"/>
</dbReference>
<evidence type="ECO:0000256" key="2">
    <source>
        <dbReference type="ARBA" id="ARBA00022603"/>
    </source>
</evidence>
<dbReference type="InterPro" id="IPR029063">
    <property type="entry name" value="SAM-dependent_MTases_sf"/>
</dbReference>
<dbReference type="InterPro" id="IPR010675">
    <property type="entry name" value="Bin3_C"/>
</dbReference>
<dbReference type="Pfam" id="PF06859">
    <property type="entry name" value="Bin3"/>
    <property type="match status" value="1"/>
</dbReference>
<feature type="domain" description="Bin3-type SAM" evidence="7">
    <location>
        <begin position="39"/>
        <end position="280"/>
    </location>
</feature>
<dbReference type="PANTHER" id="PTHR12315">
    <property type="entry name" value="BICOID-INTERACTING PROTEIN RELATED"/>
    <property type="match status" value="1"/>
</dbReference>
<name>A0A7I8IT63_SPIIN</name>
<accession>A0A7I8IT63</accession>
<keyword evidence="4 5" id="KW-0949">S-adenosyl-L-methionine</keyword>
<dbReference type="GO" id="GO:0032259">
    <property type="term" value="P:methylation"/>
    <property type="evidence" value="ECO:0007669"/>
    <property type="project" value="UniProtKB-KW"/>
</dbReference>
<evidence type="ECO:0000256" key="6">
    <source>
        <dbReference type="RuleBase" id="RU367087"/>
    </source>
</evidence>
<dbReference type="GO" id="GO:0040031">
    <property type="term" value="P:snRNA modification"/>
    <property type="evidence" value="ECO:0007669"/>
    <property type="project" value="TreeGrafter"/>
</dbReference>
<dbReference type="EMBL" id="LR743593">
    <property type="protein sequence ID" value="CAA2621283.1"/>
    <property type="molecule type" value="Genomic_DNA"/>
</dbReference>
<evidence type="ECO:0000256" key="1">
    <source>
        <dbReference type="ARBA" id="ARBA00008361"/>
    </source>
</evidence>
<evidence type="ECO:0000313" key="8">
    <source>
        <dbReference type="EMBL" id="CAA2621283.1"/>
    </source>
</evidence>
<evidence type="ECO:0000259" key="7">
    <source>
        <dbReference type="PROSITE" id="PS51515"/>
    </source>
</evidence>
<keyword evidence="2 6" id="KW-0489">Methyltransferase</keyword>
<dbReference type="CDD" id="cd02440">
    <property type="entry name" value="AdoMet_MTases"/>
    <property type="match status" value="1"/>
</dbReference>
<dbReference type="GO" id="GO:0008173">
    <property type="term" value="F:RNA methyltransferase activity"/>
    <property type="evidence" value="ECO:0007669"/>
    <property type="project" value="UniProtKB-UniRule"/>
</dbReference>
<dbReference type="AlphaFoldDB" id="A0A7I8IT63"/>
<dbReference type="InterPro" id="IPR024160">
    <property type="entry name" value="BIN3_SAM-bd_dom"/>
</dbReference>
<protein>
    <recommendedName>
        <fullName evidence="6">RNA methyltransferase</fullName>
        <ecNumber evidence="6">2.1.1.-</ecNumber>
    </recommendedName>
</protein>